<evidence type="ECO:0000256" key="2">
    <source>
        <dbReference type="ARBA" id="ARBA00022679"/>
    </source>
</evidence>
<evidence type="ECO:0000256" key="10">
    <source>
        <dbReference type="SAM" id="Phobius"/>
    </source>
</evidence>
<dbReference type="AlphaFoldDB" id="A0A7R9MCU9"/>
<evidence type="ECO:0000256" key="9">
    <source>
        <dbReference type="ARBA" id="ARBA00023136"/>
    </source>
</evidence>
<dbReference type="EMBL" id="OC928252">
    <property type="protein sequence ID" value="CAD7657654.1"/>
    <property type="molecule type" value="Genomic_DNA"/>
</dbReference>
<keyword evidence="2" id="KW-0808">Transferase</keyword>
<dbReference type="PANTHER" id="PTHR46065:SF3">
    <property type="entry name" value="FI20425P1"/>
    <property type="match status" value="1"/>
</dbReference>
<dbReference type="CDD" id="cd16495">
    <property type="entry name" value="RING_CH-C4HC3_MARCH"/>
    <property type="match status" value="1"/>
</dbReference>
<evidence type="ECO:0000256" key="5">
    <source>
        <dbReference type="ARBA" id="ARBA00022771"/>
    </source>
</evidence>
<keyword evidence="8 10" id="KW-1133">Transmembrane helix</keyword>
<reference evidence="12" key="1">
    <citation type="submission" date="2020-11" db="EMBL/GenBank/DDBJ databases">
        <authorList>
            <person name="Tran Van P."/>
        </authorList>
    </citation>
    <scope>NUCLEOTIDE SEQUENCE</scope>
</reference>
<dbReference type="SMART" id="SM00744">
    <property type="entry name" value="RINGv"/>
    <property type="match status" value="1"/>
</dbReference>
<evidence type="ECO:0000313" key="13">
    <source>
        <dbReference type="Proteomes" id="UP000728032"/>
    </source>
</evidence>
<evidence type="ECO:0000256" key="8">
    <source>
        <dbReference type="ARBA" id="ARBA00022989"/>
    </source>
</evidence>
<feature type="domain" description="RING-CH-type" evidence="11">
    <location>
        <begin position="57"/>
        <end position="121"/>
    </location>
</feature>
<evidence type="ECO:0000259" key="11">
    <source>
        <dbReference type="PROSITE" id="PS51292"/>
    </source>
</evidence>
<proteinExistence type="predicted"/>
<sequence length="231" mass="26148">MPDQTVGNNCHLRNHSDIIDYNVTGDDKQSVNNPIRDDISISLSVTSLRTESSDTTKESNESTFCRICHQNENPDIGNSEMISPCNCMGSMANVHHQCLQRWASVASTSCCDICGFTYSSHKTYPTFFKYMRAVISSREFTVELVITTLMVISTPLIIMATILSSLVNYSDQHSMKALVYSLWAITIFSWVLYSIMLLCTIRYINKSFHEWREKNISIELVLNTSDDNAVP</sequence>
<dbReference type="Pfam" id="PF12906">
    <property type="entry name" value="RINGv"/>
    <property type="match status" value="1"/>
</dbReference>
<dbReference type="Proteomes" id="UP000728032">
    <property type="component" value="Unassembled WGS sequence"/>
</dbReference>
<organism evidence="12">
    <name type="scientific">Oppiella nova</name>
    <dbReference type="NCBI Taxonomy" id="334625"/>
    <lineage>
        <taxon>Eukaryota</taxon>
        <taxon>Metazoa</taxon>
        <taxon>Ecdysozoa</taxon>
        <taxon>Arthropoda</taxon>
        <taxon>Chelicerata</taxon>
        <taxon>Arachnida</taxon>
        <taxon>Acari</taxon>
        <taxon>Acariformes</taxon>
        <taxon>Sarcoptiformes</taxon>
        <taxon>Oribatida</taxon>
        <taxon>Brachypylina</taxon>
        <taxon>Oppioidea</taxon>
        <taxon>Oppiidae</taxon>
        <taxon>Oppiella</taxon>
    </lineage>
</organism>
<keyword evidence="5" id="KW-0863">Zinc-finger</keyword>
<gene>
    <name evidence="12" type="ORF">ONB1V03_LOCUS14279</name>
</gene>
<feature type="transmembrane region" description="Helical" evidence="10">
    <location>
        <begin position="140"/>
        <end position="162"/>
    </location>
</feature>
<dbReference type="GO" id="GO:0004842">
    <property type="term" value="F:ubiquitin-protein transferase activity"/>
    <property type="evidence" value="ECO:0007669"/>
    <property type="project" value="TreeGrafter"/>
</dbReference>
<dbReference type="GO" id="GO:0016020">
    <property type="term" value="C:membrane"/>
    <property type="evidence" value="ECO:0007669"/>
    <property type="project" value="UniProtKB-SubCell"/>
</dbReference>
<evidence type="ECO:0000256" key="4">
    <source>
        <dbReference type="ARBA" id="ARBA00022723"/>
    </source>
</evidence>
<keyword evidence="13" id="KW-1185">Reference proteome</keyword>
<evidence type="ECO:0000256" key="1">
    <source>
        <dbReference type="ARBA" id="ARBA00004141"/>
    </source>
</evidence>
<evidence type="ECO:0000256" key="7">
    <source>
        <dbReference type="ARBA" id="ARBA00022833"/>
    </source>
</evidence>
<dbReference type="PROSITE" id="PS51292">
    <property type="entry name" value="ZF_RING_CH"/>
    <property type="match status" value="1"/>
</dbReference>
<protein>
    <recommendedName>
        <fullName evidence="11">RING-CH-type domain-containing protein</fullName>
    </recommendedName>
</protein>
<keyword evidence="4" id="KW-0479">Metal-binding</keyword>
<dbReference type="InterPro" id="IPR011016">
    <property type="entry name" value="Znf_RING-CH"/>
</dbReference>
<keyword evidence="6" id="KW-0833">Ubl conjugation pathway</keyword>
<evidence type="ECO:0000313" key="12">
    <source>
        <dbReference type="EMBL" id="CAD7657654.1"/>
    </source>
</evidence>
<evidence type="ECO:0000256" key="6">
    <source>
        <dbReference type="ARBA" id="ARBA00022786"/>
    </source>
</evidence>
<dbReference type="GO" id="GO:0016567">
    <property type="term" value="P:protein ubiquitination"/>
    <property type="evidence" value="ECO:0007669"/>
    <property type="project" value="TreeGrafter"/>
</dbReference>
<dbReference type="SUPFAM" id="SSF57850">
    <property type="entry name" value="RING/U-box"/>
    <property type="match status" value="1"/>
</dbReference>
<keyword evidence="7" id="KW-0862">Zinc</keyword>
<dbReference type="PANTHER" id="PTHR46065">
    <property type="entry name" value="E3 UBIQUITIN-PROTEIN LIGASE MARCH 2/3 FAMILY MEMBER"/>
    <property type="match status" value="1"/>
</dbReference>
<keyword evidence="9 10" id="KW-0472">Membrane</keyword>
<dbReference type="InterPro" id="IPR013083">
    <property type="entry name" value="Znf_RING/FYVE/PHD"/>
</dbReference>
<dbReference type="Gene3D" id="3.30.40.10">
    <property type="entry name" value="Zinc/RING finger domain, C3HC4 (zinc finger)"/>
    <property type="match status" value="1"/>
</dbReference>
<evidence type="ECO:0000256" key="3">
    <source>
        <dbReference type="ARBA" id="ARBA00022692"/>
    </source>
</evidence>
<dbReference type="GO" id="GO:0008270">
    <property type="term" value="F:zinc ion binding"/>
    <property type="evidence" value="ECO:0007669"/>
    <property type="project" value="UniProtKB-KW"/>
</dbReference>
<dbReference type="OrthoDB" id="6495498at2759"/>
<feature type="non-terminal residue" evidence="12">
    <location>
        <position position="1"/>
    </location>
</feature>
<dbReference type="EMBL" id="CAJPVJ010013427">
    <property type="protein sequence ID" value="CAG2174840.1"/>
    <property type="molecule type" value="Genomic_DNA"/>
</dbReference>
<comment type="subcellular location">
    <subcellularLocation>
        <location evidence="1">Membrane</location>
        <topology evidence="1">Multi-pass membrane protein</topology>
    </subcellularLocation>
</comment>
<keyword evidence="3 10" id="KW-0812">Transmembrane</keyword>
<feature type="transmembrane region" description="Helical" evidence="10">
    <location>
        <begin position="182"/>
        <end position="204"/>
    </location>
</feature>
<accession>A0A7R9MCU9</accession>
<name>A0A7R9MCU9_9ACAR</name>